<evidence type="ECO:0000313" key="13">
    <source>
        <dbReference type="EMBL" id="SVB93888.1"/>
    </source>
</evidence>
<evidence type="ECO:0000256" key="8">
    <source>
        <dbReference type="ARBA" id="ARBA00023133"/>
    </source>
</evidence>
<feature type="transmembrane region" description="Helical" evidence="12">
    <location>
        <begin position="123"/>
        <end position="144"/>
    </location>
</feature>
<keyword evidence="8" id="KW-0350">Heme biosynthesis</keyword>
<evidence type="ECO:0000256" key="5">
    <source>
        <dbReference type="ARBA" id="ARBA00022989"/>
    </source>
</evidence>
<evidence type="ECO:0000256" key="9">
    <source>
        <dbReference type="ARBA" id="ARBA00023136"/>
    </source>
</evidence>
<proteinExistence type="predicted"/>
<dbReference type="AlphaFoldDB" id="A0A382I2V3"/>
<keyword evidence="9 12" id="KW-0472">Membrane</keyword>
<evidence type="ECO:0000256" key="4">
    <source>
        <dbReference type="ARBA" id="ARBA00022723"/>
    </source>
</evidence>
<dbReference type="Pfam" id="PF02628">
    <property type="entry name" value="COX15-CtaA"/>
    <property type="match status" value="1"/>
</dbReference>
<sequence>PWIFRACLCGIILLIVQSIFGGLTVIYQLPDPISTTHLSLALLFLALATLLASSTTVITDGHLTPSGFRVRAWAIVLAGLVFVQSVLGGLVRHMDAGMACPDVPLCLGQIVPPLVNAPIAVHFFHRVLAIIVAAAVLWFAHRVYWGETWVPIRRWAKIVAALVVLQVTLGFASVVTLLAVMPVSLHSLLAASLLASLVHMATIFPRASARTPQVLASSTT</sequence>
<gene>
    <name evidence="13" type="ORF">METZ01_LOCUS246742</name>
</gene>
<feature type="transmembrane region" description="Helical" evidence="12">
    <location>
        <begin position="70"/>
        <end position="91"/>
    </location>
</feature>
<dbReference type="InterPro" id="IPR003780">
    <property type="entry name" value="COX15/CtaA_fam"/>
</dbReference>
<evidence type="ECO:0000256" key="1">
    <source>
        <dbReference type="ARBA" id="ARBA00004141"/>
    </source>
</evidence>
<dbReference type="GO" id="GO:0016020">
    <property type="term" value="C:membrane"/>
    <property type="evidence" value="ECO:0007669"/>
    <property type="project" value="UniProtKB-SubCell"/>
</dbReference>
<evidence type="ECO:0000256" key="7">
    <source>
        <dbReference type="ARBA" id="ARBA00023004"/>
    </source>
</evidence>
<feature type="transmembrane region" description="Helical" evidence="12">
    <location>
        <begin position="185"/>
        <end position="204"/>
    </location>
</feature>
<dbReference type="GO" id="GO:0046872">
    <property type="term" value="F:metal ion binding"/>
    <property type="evidence" value="ECO:0007669"/>
    <property type="project" value="UniProtKB-KW"/>
</dbReference>
<accession>A0A382I2V3</accession>
<evidence type="ECO:0000256" key="6">
    <source>
        <dbReference type="ARBA" id="ARBA00023002"/>
    </source>
</evidence>
<name>A0A382I2V3_9ZZZZ</name>
<keyword evidence="10" id="KW-1015">Disulfide bond</keyword>
<feature type="non-terminal residue" evidence="13">
    <location>
        <position position="1"/>
    </location>
</feature>
<keyword evidence="2" id="KW-1003">Cell membrane</keyword>
<keyword evidence="4" id="KW-0479">Metal-binding</keyword>
<dbReference type="PANTHER" id="PTHR35457:SF1">
    <property type="entry name" value="HEME A SYNTHASE"/>
    <property type="match status" value="1"/>
</dbReference>
<reference evidence="13" key="1">
    <citation type="submission" date="2018-05" db="EMBL/GenBank/DDBJ databases">
        <authorList>
            <person name="Lanie J.A."/>
            <person name="Ng W.-L."/>
            <person name="Kazmierczak K.M."/>
            <person name="Andrzejewski T.M."/>
            <person name="Davidsen T.M."/>
            <person name="Wayne K.J."/>
            <person name="Tettelin H."/>
            <person name="Glass J.I."/>
            <person name="Rusch D."/>
            <person name="Podicherti R."/>
            <person name="Tsui H.-C.T."/>
            <person name="Winkler M.E."/>
        </authorList>
    </citation>
    <scope>NUCLEOTIDE SEQUENCE</scope>
</reference>
<evidence type="ECO:0000256" key="12">
    <source>
        <dbReference type="SAM" id="Phobius"/>
    </source>
</evidence>
<evidence type="ECO:0000256" key="10">
    <source>
        <dbReference type="ARBA" id="ARBA00023157"/>
    </source>
</evidence>
<dbReference type="GO" id="GO:0016491">
    <property type="term" value="F:oxidoreductase activity"/>
    <property type="evidence" value="ECO:0007669"/>
    <property type="project" value="UniProtKB-KW"/>
</dbReference>
<comment type="subcellular location">
    <subcellularLocation>
        <location evidence="1">Membrane</location>
        <topology evidence="1">Multi-pass membrane protein</topology>
    </subcellularLocation>
</comment>
<feature type="transmembrane region" description="Helical" evidence="12">
    <location>
        <begin position="156"/>
        <end position="179"/>
    </location>
</feature>
<comment type="pathway">
    <text evidence="11">Porphyrin-containing compound metabolism.</text>
</comment>
<keyword evidence="5 12" id="KW-1133">Transmembrane helix</keyword>
<dbReference type="InterPro" id="IPR050450">
    <property type="entry name" value="COX15/CtaA_HemeA_synthase"/>
</dbReference>
<evidence type="ECO:0008006" key="14">
    <source>
        <dbReference type="Google" id="ProtNLM"/>
    </source>
</evidence>
<keyword evidence="3 12" id="KW-0812">Transmembrane</keyword>
<dbReference type="EMBL" id="UINC01064838">
    <property type="protein sequence ID" value="SVB93888.1"/>
    <property type="molecule type" value="Genomic_DNA"/>
</dbReference>
<keyword evidence="6" id="KW-0560">Oxidoreductase</keyword>
<keyword evidence="7" id="KW-0408">Iron</keyword>
<protein>
    <recommendedName>
        <fullName evidence="14">Heme A synthase</fullName>
    </recommendedName>
</protein>
<evidence type="ECO:0000256" key="2">
    <source>
        <dbReference type="ARBA" id="ARBA00022475"/>
    </source>
</evidence>
<feature type="transmembrane region" description="Helical" evidence="12">
    <location>
        <begin position="37"/>
        <end position="58"/>
    </location>
</feature>
<dbReference type="PANTHER" id="PTHR35457">
    <property type="entry name" value="HEME A SYNTHASE"/>
    <property type="match status" value="1"/>
</dbReference>
<evidence type="ECO:0000256" key="11">
    <source>
        <dbReference type="ARBA" id="ARBA00023444"/>
    </source>
</evidence>
<evidence type="ECO:0000256" key="3">
    <source>
        <dbReference type="ARBA" id="ARBA00022692"/>
    </source>
</evidence>
<dbReference type="GO" id="GO:0006784">
    <property type="term" value="P:heme A biosynthetic process"/>
    <property type="evidence" value="ECO:0007669"/>
    <property type="project" value="InterPro"/>
</dbReference>
<organism evidence="13">
    <name type="scientific">marine metagenome</name>
    <dbReference type="NCBI Taxonomy" id="408172"/>
    <lineage>
        <taxon>unclassified sequences</taxon>
        <taxon>metagenomes</taxon>
        <taxon>ecological metagenomes</taxon>
    </lineage>
</organism>